<sequence length="77" mass="9453">MNNKTACAKWWEIIDRRREHTMRHHLHVVGHFFNSKYMHKIDRRSENYDNAFEMLIWAKNVIGHMLDNEDRAIIECK</sequence>
<accession>A0A843VJT5</accession>
<organism evidence="1 2">
    <name type="scientific">Colocasia esculenta</name>
    <name type="common">Wild taro</name>
    <name type="synonym">Arum esculentum</name>
    <dbReference type="NCBI Taxonomy" id="4460"/>
    <lineage>
        <taxon>Eukaryota</taxon>
        <taxon>Viridiplantae</taxon>
        <taxon>Streptophyta</taxon>
        <taxon>Embryophyta</taxon>
        <taxon>Tracheophyta</taxon>
        <taxon>Spermatophyta</taxon>
        <taxon>Magnoliopsida</taxon>
        <taxon>Liliopsida</taxon>
        <taxon>Araceae</taxon>
        <taxon>Aroideae</taxon>
        <taxon>Colocasieae</taxon>
        <taxon>Colocasia</taxon>
    </lineage>
</organism>
<comment type="caution">
    <text evidence="1">The sequence shown here is derived from an EMBL/GenBank/DDBJ whole genome shotgun (WGS) entry which is preliminary data.</text>
</comment>
<dbReference type="AlphaFoldDB" id="A0A843VJT5"/>
<protein>
    <submittedName>
        <fullName evidence="1">Uncharacterized protein</fullName>
    </submittedName>
</protein>
<evidence type="ECO:0000313" key="2">
    <source>
        <dbReference type="Proteomes" id="UP000652761"/>
    </source>
</evidence>
<dbReference type="EMBL" id="NMUH01002298">
    <property type="protein sequence ID" value="MQL99112.1"/>
    <property type="molecule type" value="Genomic_DNA"/>
</dbReference>
<evidence type="ECO:0000313" key="1">
    <source>
        <dbReference type="EMBL" id="MQL99112.1"/>
    </source>
</evidence>
<gene>
    <name evidence="1" type="ORF">Taro_031832</name>
</gene>
<reference evidence="1" key="1">
    <citation type="submission" date="2017-07" db="EMBL/GenBank/DDBJ databases">
        <title>Taro Niue Genome Assembly and Annotation.</title>
        <authorList>
            <person name="Atibalentja N."/>
            <person name="Keating K."/>
            <person name="Fields C.J."/>
        </authorList>
    </citation>
    <scope>NUCLEOTIDE SEQUENCE</scope>
    <source>
        <strain evidence="1">Niue_2</strain>
        <tissue evidence="1">Leaf</tissue>
    </source>
</reference>
<name>A0A843VJT5_COLES</name>
<keyword evidence="2" id="KW-1185">Reference proteome</keyword>
<dbReference type="Proteomes" id="UP000652761">
    <property type="component" value="Unassembled WGS sequence"/>
</dbReference>
<proteinExistence type="predicted"/>